<dbReference type="AlphaFoldDB" id="A0A9X1ZJS9"/>
<dbReference type="RefSeq" id="WP_248993865.1">
    <property type="nucleotide sequence ID" value="NZ_JAKIKP010000001.1"/>
</dbReference>
<evidence type="ECO:0000313" key="3">
    <source>
        <dbReference type="Proteomes" id="UP001139333"/>
    </source>
</evidence>
<gene>
    <name evidence="2" type="ORF">L2672_00450</name>
</gene>
<reference evidence="2" key="1">
    <citation type="submission" date="2022-01" db="EMBL/GenBank/DDBJ databases">
        <title>Whole genome-based taxonomy of the Shewanellaceae.</title>
        <authorList>
            <person name="Martin-Rodriguez A.J."/>
        </authorList>
    </citation>
    <scope>NUCLEOTIDE SEQUENCE</scope>
    <source>
        <strain evidence="2">DSM 16422</strain>
    </source>
</reference>
<evidence type="ECO:0000256" key="1">
    <source>
        <dbReference type="SAM" id="SignalP"/>
    </source>
</evidence>
<evidence type="ECO:0000313" key="2">
    <source>
        <dbReference type="EMBL" id="MCL1141172.1"/>
    </source>
</evidence>
<organism evidence="2 3">
    <name type="scientific">Shewanella gaetbuli</name>
    <dbReference type="NCBI Taxonomy" id="220752"/>
    <lineage>
        <taxon>Bacteria</taxon>
        <taxon>Pseudomonadati</taxon>
        <taxon>Pseudomonadota</taxon>
        <taxon>Gammaproteobacteria</taxon>
        <taxon>Alteromonadales</taxon>
        <taxon>Shewanellaceae</taxon>
        <taxon>Shewanella</taxon>
    </lineage>
</organism>
<feature type="signal peptide" evidence="1">
    <location>
        <begin position="1"/>
        <end position="27"/>
    </location>
</feature>
<protein>
    <submittedName>
        <fullName evidence="2">Uncharacterized protein</fullName>
    </submittedName>
</protein>
<proteinExistence type="predicted"/>
<keyword evidence="1" id="KW-0732">Signal</keyword>
<name>A0A9X1ZJS9_9GAMM</name>
<dbReference type="Proteomes" id="UP001139333">
    <property type="component" value="Unassembled WGS sequence"/>
</dbReference>
<accession>A0A9X1ZJS9</accession>
<feature type="chain" id="PRO_5040997974" evidence="1">
    <location>
        <begin position="28"/>
        <end position="99"/>
    </location>
</feature>
<comment type="caution">
    <text evidence="2">The sequence shown here is derived from an EMBL/GenBank/DDBJ whole genome shotgun (WGS) entry which is preliminary data.</text>
</comment>
<sequence length="99" mass="10821">MKTLSNTTKRTSLAALFSLAIVGFAIATPSHADEMMQSQVLAAHTSELNTQMMQAEQELELELEQQTSEQVAAAESQFVAKICQHNDLGYDAETSSCIR</sequence>
<dbReference type="EMBL" id="JAKIKP010000001">
    <property type="protein sequence ID" value="MCL1141172.1"/>
    <property type="molecule type" value="Genomic_DNA"/>
</dbReference>
<keyword evidence="3" id="KW-1185">Reference proteome</keyword>